<feature type="region of interest" description="Disordered" evidence="1">
    <location>
        <begin position="49"/>
        <end position="68"/>
    </location>
</feature>
<keyword evidence="3" id="KW-1185">Reference proteome</keyword>
<evidence type="ECO:0000256" key="1">
    <source>
        <dbReference type="SAM" id="MobiDB-lite"/>
    </source>
</evidence>
<proteinExistence type="predicted"/>
<protein>
    <submittedName>
        <fullName evidence="2">Uncharacterized protein</fullName>
    </submittedName>
</protein>
<evidence type="ECO:0000313" key="3">
    <source>
        <dbReference type="Proteomes" id="UP001396334"/>
    </source>
</evidence>
<evidence type="ECO:0000313" key="2">
    <source>
        <dbReference type="EMBL" id="KAK9013380.1"/>
    </source>
</evidence>
<gene>
    <name evidence="2" type="ORF">V6N11_041390</name>
</gene>
<accession>A0ABR2RKC1</accession>
<reference evidence="2 3" key="1">
    <citation type="journal article" date="2024" name="G3 (Bethesda)">
        <title>Genome assembly of Hibiscus sabdariffa L. provides insights into metabolisms of medicinal natural products.</title>
        <authorList>
            <person name="Kim T."/>
        </authorList>
    </citation>
    <scope>NUCLEOTIDE SEQUENCE [LARGE SCALE GENOMIC DNA]</scope>
    <source>
        <strain evidence="2">TK-2024</strain>
        <tissue evidence="2">Old leaves</tissue>
    </source>
</reference>
<name>A0ABR2RKC1_9ROSI</name>
<dbReference type="EMBL" id="JBBPBN010000022">
    <property type="protein sequence ID" value="KAK9013380.1"/>
    <property type="molecule type" value="Genomic_DNA"/>
</dbReference>
<sequence length="68" mass="7442">MCVGSPCEILMEYCYNSHNFGGVQPFSWSTEKRKARAIITTWTMGSVRFAAPPQQPTPTAANASSNTD</sequence>
<comment type="caution">
    <text evidence="2">The sequence shown here is derived from an EMBL/GenBank/DDBJ whole genome shotgun (WGS) entry which is preliminary data.</text>
</comment>
<organism evidence="2 3">
    <name type="scientific">Hibiscus sabdariffa</name>
    <name type="common">roselle</name>
    <dbReference type="NCBI Taxonomy" id="183260"/>
    <lineage>
        <taxon>Eukaryota</taxon>
        <taxon>Viridiplantae</taxon>
        <taxon>Streptophyta</taxon>
        <taxon>Embryophyta</taxon>
        <taxon>Tracheophyta</taxon>
        <taxon>Spermatophyta</taxon>
        <taxon>Magnoliopsida</taxon>
        <taxon>eudicotyledons</taxon>
        <taxon>Gunneridae</taxon>
        <taxon>Pentapetalae</taxon>
        <taxon>rosids</taxon>
        <taxon>malvids</taxon>
        <taxon>Malvales</taxon>
        <taxon>Malvaceae</taxon>
        <taxon>Malvoideae</taxon>
        <taxon>Hibiscus</taxon>
    </lineage>
</organism>
<dbReference type="Proteomes" id="UP001396334">
    <property type="component" value="Unassembled WGS sequence"/>
</dbReference>